<evidence type="ECO:0000256" key="1">
    <source>
        <dbReference type="SAM" id="MobiDB-lite"/>
    </source>
</evidence>
<reference evidence="2" key="1">
    <citation type="submission" date="2021-03" db="EMBL/GenBank/DDBJ databases">
        <title>Streptomyces poriferae sp. nov., a novel marine sponge-derived Actinobacteria species with anti-MRSA activity.</title>
        <authorList>
            <person name="Sandoval-Powers M."/>
            <person name="Kralova S."/>
            <person name="Nguyen G.-S."/>
            <person name="Fawwal D."/>
            <person name="Degnes K."/>
            <person name="Klinkenberg G."/>
            <person name="Sletta H."/>
            <person name="Wentzel A."/>
            <person name="Liles M.R."/>
        </authorList>
    </citation>
    <scope>NUCLEOTIDE SEQUENCE</scope>
    <source>
        <strain evidence="2">DSM 41794</strain>
    </source>
</reference>
<dbReference type="AlphaFoldDB" id="A0A939F338"/>
<feature type="compositionally biased region" description="Basic and acidic residues" evidence="1">
    <location>
        <begin position="249"/>
        <end position="267"/>
    </location>
</feature>
<dbReference type="Proteomes" id="UP000664167">
    <property type="component" value="Unassembled WGS sequence"/>
</dbReference>
<proteinExistence type="predicted"/>
<gene>
    <name evidence="2" type="ORF">J0695_03255</name>
</gene>
<evidence type="ECO:0000313" key="3">
    <source>
        <dbReference type="Proteomes" id="UP000664167"/>
    </source>
</evidence>
<accession>A0A939F338</accession>
<evidence type="ECO:0000313" key="2">
    <source>
        <dbReference type="EMBL" id="MBO0510833.1"/>
    </source>
</evidence>
<name>A0A939F338_9ACTN</name>
<comment type="caution">
    <text evidence="2">The sequence shown here is derived from an EMBL/GenBank/DDBJ whole genome shotgun (WGS) entry which is preliminary data.</text>
</comment>
<sequence length="267" mass="27034">MTAQVLGRSPAATATVILAGGHESGEGRALGPRAVPAGRALHEAVEAALDSGAAPVCVVPMTLGRDPKLIADTARTLKWLARGAGSGRIALAEPFGAKDHLIGWLRAAAGRAVAAAGKEGTAVLVCAPAAGPFDDADLFRVARLVRQYGHHTWVEVAFDGGDPDIAQGVERCRRLGAGQVALVSAGFGPAAAQPVADAVDCGPLLAPSAVGGVIDVRTETALHRLGHGDDGIAAGLDAEHGHGYAHSHGPGEHGHAHPHPDPQHSHH</sequence>
<keyword evidence="3" id="KW-1185">Reference proteome</keyword>
<protein>
    <submittedName>
        <fullName evidence="2">Cobalamin biosynthesis protein CbiX</fullName>
    </submittedName>
</protein>
<dbReference type="SUPFAM" id="SSF53800">
    <property type="entry name" value="Chelatase"/>
    <property type="match status" value="1"/>
</dbReference>
<dbReference type="RefSeq" id="WP_206959961.1">
    <property type="nucleotide sequence ID" value="NZ_BAAAJJ010000001.1"/>
</dbReference>
<organism evidence="2 3">
    <name type="scientific">Streptomyces beijiangensis</name>
    <dbReference type="NCBI Taxonomy" id="163361"/>
    <lineage>
        <taxon>Bacteria</taxon>
        <taxon>Bacillati</taxon>
        <taxon>Actinomycetota</taxon>
        <taxon>Actinomycetes</taxon>
        <taxon>Kitasatosporales</taxon>
        <taxon>Streptomycetaceae</taxon>
        <taxon>Streptomyces</taxon>
    </lineage>
</organism>
<dbReference type="EMBL" id="JAFLRJ010000025">
    <property type="protein sequence ID" value="MBO0510833.1"/>
    <property type="molecule type" value="Genomic_DNA"/>
</dbReference>
<feature type="region of interest" description="Disordered" evidence="1">
    <location>
        <begin position="233"/>
        <end position="267"/>
    </location>
</feature>